<keyword evidence="1" id="KW-0732">Signal</keyword>
<feature type="signal peptide" evidence="1">
    <location>
        <begin position="1"/>
        <end position="19"/>
    </location>
</feature>
<sequence>MNVLIERFFPLVTVVCVQTTTYGPGGGGGRGGGIGRTTHARRVNFCSALFSWSRVRCSNKGRLRLALHDECADDNSEECFFRKVFLPAFVQLPRRKVGMSCFLEWK</sequence>
<keyword evidence="3" id="KW-1185">Reference proteome</keyword>
<dbReference type="AlphaFoldDB" id="A0A8T0FCN8"/>
<feature type="chain" id="PRO_5035731860" description="Secreted protein" evidence="1">
    <location>
        <begin position="20"/>
        <end position="106"/>
    </location>
</feature>
<gene>
    <name evidence="2" type="ORF">HNY73_009650</name>
</gene>
<evidence type="ECO:0000313" key="2">
    <source>
        <dbReference type="EMBL" id="KAF8788115.1"/>
    </source>
</evidence>
<protein>
    <recommendedName>
        <fullName evidence="4">Secreted protein</fullName>
    </recommendedName>
</protein>
<name>A0A8T0FCN8_ARGBR</name>
<reference evidence="2" key="2">
    <citation type="submission" date="2020-06" db="EMBL/GenBank/DDBJ databases">
        <authorList>
            <person name="Sheffer M."/>
        </authorList>
    </citation>
    <scope>NUCLEOTIDE SEQUENCE</scope>
</reference>
<dbReference type="Proteomes" id="UP000807504">
    <property type="component" value="Unassembled WGS sequence"/>
</dbReference>
<evidence type="ECO:0000313" key="3">
    <source>
        <dbReference type="Proteomes" id="UP000807504"/>
    </source>
</evidence>
<accession>A0A8T0FCN8</accession>
<evidence type="ECO:0008006" key="4">
    <source>
        <dbReference type="Google" id="ProtNLM"/>
    </source>
</evidence>
<evidence type="ECO:0000256" key="1">
    <source>
        <dbReference type="SAM" id="SignalP"/>
    </source>
</evidence>
<comment type="caution">
    <text evidence="2">The sequence shown here is derived from an EMBL/GenBank/DDBJ whole genome shotgun (WGS) entry which is preliminary data.</text>
</comment>
<dbReference type="EMBL" id="JABXBU010000015">
    <property type="protein sequence ID" value="KAF8788115.1"/>
    <property type="molecule type" value="Genomic_DNA"/>
</dbReference>
<organism evidence="2 3">
    <name type="scientific">Argiope bruennichi</name>
    <name type="common">Wasp spider</name>
    <name type="synonym">Aranea bruennichi</name>
    <dbReference type="NCBI Taxonomy" id="94029"/>
    <lineage>
        <taxon>Eukaryota</taxon>
        <taxon>Metazoa</taxon>
        <taxon>Ecdysozoa</taxon>
        <taxon>Arthropoda</taxon>
        <taxon>Chelicerata</taxon>
        <taxon>Arachnida</taxon>
        <taxon>Araneae</taxon>
        <taxon>Araneomorphae</taxon>
        <taxon>Entelegynae</taxon>
        <taxon>Araneoidea</taxon>
        <taxon>Araneidae</taxon>
        <taxon>Argiope</taxon>
    </lineage>
</organism>
<proteinExistence type="predicted"/>
<reference evidence="2" key="1">
    <citation type="journal article" date="2020" name="bioRxiv">
        <title>Chromosome-level reference genome of the European wasp spider Argiope bruennichi: a resource for studies on range expansion and evolutionary adaptation.</title>
        <authorList>
            <person name="Sheffer M.M."/>
            <person name="Hoppe A."/>
            <person name="Krehenwinkel H."/>
            <person name="Uhl G."/>
            <person name="Kuss A.W."/>
            <person name="Jensen L."/>
            <person name="Jensen C."/>
            <person name="Gillespie R.G."/>
            <person name="Hoff K.J."/>
            <person name="Prost S."/>
        </authorList>
    </citation>
    <scope>NUCLEOTIDE SEQUENCE</scope>
</reference>